<sequence length="543" mass="60026">MLAKVDAWRRPGIRRGASLSAAAEAGLDVQAAATRWAVRCNGRTPRRDGGCMVKGSRSRRRSNSSVVPWWRPVLVIVVPVVIMTAVAVLVFVRLLDPSSPTGRLELIRTSLAVGAGTGAIMTLVLAWRRQWSTEHDAIERRLTDLYVKAVEQLGSDKAPVRHGALYALERVAQDNPDHRQTVVDVICAYLRAPYTPPPDTPAPRRTGVPASLRGTPATRVAVATAAARRISLHPPTPPPTPEDLRQEREVRLTAQRILSRHLHPGNRPRRPIHTFWPDINLDLTDATLINFDLSACHIGTGRFNGAKFTGDARFVGVEFTGNTWFDEAKFTGDAEFRGAEFAENAWFDKAEFTGDTAFSGAKLTGYAWFGGVEFTGNAWFNEAKFTRDAWFSEAKFTENAWFGGVEFARDAWFDEAEFTENAVFAEAKFTGDAWFDEAEFTENAVFAEAKFTGDAWFDEAEFNGNAWFDKAEFTGDTAFDKAEFENFAVMTGAKTRPRQSTWPTGWATTGDAAVADRTSSWLRLVPVPATLLSAHDDPTEAAE</sequence>
<feature type="transmembrane region" description="Helical" evidence="1">
    <location>
        <begin position="69"/>
        <end position="94"/>
    </location>
</feature>
<evidence type="ECO:0000313" key="2">
    <source>
        <dbReference type="EMBL" id="MBP2183856.1"/>
    </source>
</evidence>
<dbReference type="Pfam" id="PF13576">
    <property type="entry name" value="Pentapeptide_3"/>
    <property type="match status" value="2"/>
</dbReference>
<evidence type="ECO:0000256" key="1">
    <source>
        <dbReference type="SAM" id="Phobius"/>
    </source>
</evidence>
<comment type="caution">
    <text evidence="2">The sequence shown here is derived from an EMBL/GenBank/DDBJ whole genome shotgun (WGS) entry which is preliminary data.</text>
</comment>
<dbReference type="Gene3D" id="2.160.20.80">
    <property type="entry name" value="E3 ubiquitin-protein ligase SopA"/>
    <property type="match status" value="1"/>
</dbReference>
<evidence type="ECO:0000313" key="3">
    <source>
        <dbReference type="Proteomes" id="UP000741013"/>
    </source>
</evidence>
<proteinExistence type="predicted"/>
<keyword evidence="1" id="KW-0472">Membrane</keyword>
<reference evidence="2 3" key="1">
    <citation type="submission" date="2021-03" db="EMBL/GenBank/DDBJ databases">
        <title>Sequencing the genomes of 1000 actinobacteria strains.</title>
        <authorList>
            <person name="Klenk H.-P."/>
        </authorList>
    </citation>
    <scope>NUCLEOTIDE SEQUENCE [LARGE SCALE GENOMIC DNA]</scope>
    <source>
        <strain evidence="2 3">DSM 45510</strain>
    </source>
</reference>
<keyword evidence="3" id="KW-1185">Reference proteome</keyword>
<keyword evidence="1" id="KW-0812">Transmembrane</keyword>
<keyword evidence="1" id="KW-1133">Transmembrane helix</keyword>
<dbReference type="Proteomes" id="UP000741013">
    <property type="component" value="Unassembled WGS sequence"/>
</dbReference>
<protein>
    <submittedName>
        <fullName evidence="2">Uncharacterized protein YjbI with pentapeptide repeats</fullName>
    </submittedName>
</protein>
<feature type="transmembrane region" description="Helical" evidence="1">
    <location>
        <begin position="106"/>
        <end position="127"/>
    </location>
</feature>
<dbReference type="RefSeq" id="WP_209666950.1">
    <property type="nucleotide sequence ID" value="NZ_JAGGMS010000001.1"/>
</dbReference>
<dbReference type="EMBL" id="JAGGMS010000001">
    <property type="protein sequence ID" value="MBP2183856.1"/>
    <property type="molecule type" value="Genomic_DNA"/>
</dbReference>
<dbReference type="InterPro" id="IPR001646">
    <property type="entry name" value="5peptide_repeat"/>
</dbReference>
<gene>
    <name evidence="2" type="ORF">JOM49_005382</name>
</gene>
<organism evidence="2 3">
    <name type="scientific">Amycolatopsis magusensis</name>
    <dbReference type="NCBI Taxonomy" id="882444"/>
    <lineage>
        <taxon>Bacteria</taxon>
        <taxon>Bacillati</taxon>
        <taxon>Actinomycetota</taxon>
        <taxon>Actinomycetes</taxon>
        <taxon>Pseudonocardiales</taxon>
        <taxon>Pseudonocardiaceae</taxon>
        <taxon>Amycolatopsis</taxon>
    </lineage>
</organism>
<name>A0ABS4PWQ4_9PSEU</name>
<accession>A0ABS4PWQ4</accession>